<dbReference type="Pfam" id="PF12740">
    <property type="entry name" value="PETase"/>
    <property type="match status" value="1"/>
</dbReference>
<gene>
    <name evidence="2" type="ORF">SAMN05444583_12024</name>
</gene>
<keyword evidence="3" id="KW-1185">Reference proteome</keyword>
<dbReference type="Proteomes" id="UP000198677">
    <property type="component" value="Unassembled WGS sequence"/>
</dbReference>
<feature type="domain" description="PET hydrolase/cutinase-like" evidence="1">
    <location>
        <begin position="70"/>
        <end position="242"/>
    </location>
</feature>
<dbReference type="Gene3D" id="3.40.50.1820">
    <property type="entry name" value="alpha/beta hydrolase"/>
    <property type="match status" value="1"/>
</dbReference>
<name>A0A1H7V058_9NOCA</name>
<reference evidence="3" key="1">
    <citation type="submission" date="2016-10" db="EMBL/GenBank/DDBJ databases">
        <authorList>
            <person name="Varghese N."/>
            <person name="Submissions S."/>
        </authorList>
    </citation>
    <scope>NUCLEOTIDE SEQUENCE [LARGE SCALE GENOMIC DNA]</scope>
    <source>
        <strain evidence="3">DSM 44675</strain>
    </source>
</reference>
<accession>A0A1H7V058</accession>
<dbReference type="EMBL" id="FOAW01000020">
    <property type="protein sequence ID" value="SEM02601.1"/>
    <property type="molecule type" value="Genomic_DNA"/>
</dbReference>
<dbReference type="InterPro" id="IPR029058">
    <property type="entry name" value="AB_hydrolase_fold"/>
</dbReference>
<dbReference type="PANTHER" id="PTHR33428">
    <property type="entry name" value="CHLOROPHYLLASE-2, CHLOROPLASTIC"/>
    <property type="match status" value="1"/>
</dbReference>
<evidence type="ECO:0000259" key="1">
    <source>
        <dbReference type="Pfam" id="PF12740"/>
    </source>
</evidence>
<dbReference type="AlphaFoldDB" id="A0A1H7V058"/>
<evidence type="ECO:0000313" key="3">
    <source>
        <dbReference type="Proteomes" id="UP000198677"/>
    </source>
</evidence>
<evidence type="ECO:0000313" key="2">
    <source>
        <dbReference type="EMBL" id="SEM02601.1"/>
    </source>
</evidence>
<sequence>MTLGRVGLVPLRRPLLPATRHTRTLLLAAIIAMPMASGFTAPALASVPAAAPTAPAAPAAQERQSVSERYAATGSHAVTSLAVPGYQVFHPADIATSRDRHPVVTFGNGSYATYEQYEALLRHLASWGFVVVVADSSVTGDGTEILAAARYILAQNDNQESVFHDRIDVAHVAAVGHSQGAGGSINASTDSDGLITSTAVLDLPDPWWASRPVDVIDVARLTGPVFFLTGSEDPVSTALPQAAYHAQSPGPAARGRLLGVGHNWPTDGGGFRGYLTAWLRFTLNGDTDAARAFVGPAPELLADPRWDGTAVKGW</sequence>
<dbReference type="SUPFAM" id="SSF53474">
    <property type="entry name" value="alpha/beta-Hydrolases"/>
    <property type="match status" value="1"/>
</dbReference>
<organism evidence="2 3">
    <name type="scientific">Rhodococcus maanshanensis</name>
    <dbReference type="NCBI Taxonomy" id="183556"/>
    <lineage>
        <taxon>Bacteria</taxon>
        <taxon>Bacillati</taxon>
        <taxon>Actinomycetota</taxon>
        <taxon>Actinomycetes</taxon>
        <taxon>Mycobacteriales</taxon>
        <taxon>Nocardiaceae</taxon>
        <taxon>Rhodococcus</taxon>
    </lineage>
</organism>
<dbReference type="PANTHER" id="PTHR33428:SF14">
    <property type="entry name" value="CARBOXYLESTERASE TYPE B DOMAIN-CONTAINING PROTEIN"/>
    <property type="match status" value="1"/>
</dbReference>
<dbReference type="InterPro" id="IPR041127">
    <property type="entry name" value="PET_hydrolase/cutinase-like"/>
</dbReference>
<protein>
    <submittedName>
        <fullName evidence="2">Chlorophyllase enzyme</fullName>
    </submittedName>
</protein>
<proteinExistence type="predicted"/>